<dbReference type="EMBL" id="PYFT01000001">
    <property type="protein sequence ID" value="PSR56690.1"/>
    <property type="molecule type" value="Genomic_DNA"/>
</dbReference>
<sequence length="123" mass="13936">MNIPNGHQTVMPYLMLNNASAFISFVQQVFNAELTLERKRNEHQLMHAEVQINNSTIMFCDATEEWKAHTANLFVYVANADETYQKAVNAGAETIMPLSNQDYGRTCGITDPTGNVWWITSIH</sequence>
<evidence type="ECO:0000313" key="2">
    <source>
        <dbReference type="EMBL" id="PSR56690.1"/>
    </source>
</evidence>
<accession>A0A2T2YMF7</accession>
<organism evidence="2 3">
    <name type="scientific">Adhaeribacter arboris</name>
    <dbReference type="NCBI Taxonomy" id="2072846"/>
    <lineage>
        <taxon>Bacteria</taxon>
        <taxon>Pseudomonadati</taxon>
        <taxon>Bacteroidota</taxon>
        <taxon>Cytophagia</taxon>
        <taxon>Cytophagales</taxon>
        <taxon>Hymenobacteraceae</taxon>
        <taxon>Adhaeribacter</taxon>
    </lineage>
</organism>
<dbReference type="Gene3D" id="3.30.720.110">
    <property type="match status" value="1"/>
</dbReference>
<feature type="domain" description="Glyoxalase/fosfomycin resistance/dioxygenase" evidence="1">
    <location>
        <begin position="16"/>
        <end position="119"/>
    </location>
</feature>
<dbReference type="CDD" id="cd07246">
    <property type="entry name" value="VOC_like"/>
    <property type="match status" value="1"/>
</dbReference>
<dbReference type="InterPro" id="IPR004360">
    <property type="entry name" value="Glyas_Fos-R_dOase_dom"/>
</dbReference>
<reference evidence="2 3" key="1">
    <citation type="submission" date="2018-03" db="EMBL/GenBank/DDBJ databases">
        <title>Adhaeribacter sp. HMF7605 Genome sequencing and assembly.</title>
        <authorList>
            <person name="Kang H."/>
            <person name="Kang J."/>
            <person name="Cha I."/>
            <person name="Kim H."/>
            <person name="Joh K."/>
        </authorList>
    </citation>
    <scope>NUCLEOTIDE SEQUENCE [LARGE SCALE GENOMIC DNA]</scope>
    <source>
        <strain evidence="2 3">HMF7605</strain>
    </source>
</reference>
<dbReference type="Proteomes" id="UP000240357">
    <property type="component" value="Unassembled WGS sequence"/>
</dbReference>
<dbReference type="OrthoDB" id="9795306at2"/>
<evidence type="ECO:0000259" key="1">
    <source>
        <dbReference type="Pfam" id="PF00903"/>
    </source>
</evidence>
<gene>
    <name evidence="2" type="ORF">AHMF7605_25935</name>
</gene>
<dbReference type="RefSeq" id="WP_106932866.1">
    <property type="nucleotide sequence ID" value="NZ_PYFT01000001.1"/>
</dbReference>
<comment type="caution">
    <text evidence="2">The sequence shown here is derived from an EMBL/GenBank/DDBJ whole genome shotgun (WGS) entry which is preliminary data.</text>
</comment>
<protein>
    <submittedName>
        <fullName evidence="2">VOC family protein</fullName>
    </submittedName>
</protein>
<dbReference type="Pfam" id="PF00903">
    <property type="entry name" value="Glyoxalase"/>
    <property type="match status" value="1"/>
</dbReference>
<dbReference type="InterPro" id="IPR029068">
    <property type="entry name" value="Glyas_Bleomycin-R_OHBP_Dase"/>
</dbReference>
<dbReference type="SUPFAM" id="SSF54593">
    <property type="entry name" value="Glyoxalase/Bleomycin resistance protein/Dihydroxybiphenyl dioxygenase"/>
    <property type="match status" value="1"/>
</dbReference>
<dbReference type="AlphaFoldDB" id="A0A2T2YMF7"/>
<dbReference type="PANTHER" id="PTHR34109:SF1">
    <property type="entry name" value="VOC DOMAIN-CONTAINING PROTEIN"/>
    <property type="match status" value="1"/>
</dbReference>
<keyword evidence="3" id="KW-1185">Reference proteome</keyword>
<name>A0A2T2YMF7_9BACT</name>
<evidence type="ECO:0000313" key="3">
    <source>
        <dbReference type="Proteomes" id="UP000240357"/>
    </source>
</evidence>
<dbReference type="PANTHER" id="PTHR34109">
    <property type="entry name" value="BNAUNNG04460D PROTEIN-RELATED"/>
    <property type="match status" value="1"/>
</dbReference>
<proteinExistence type="predicted"/>
<dbReference type="Gene3D" id="3.30.720.120">
    <property type="match status" value="1"/>
</dbReference>